<dbReference type="AlphaFoldDB" id="A0A3P6FYU5"/>
<sequence>MVELNFIMLSFVVLVVANTCVPSLAVEENEPKSYGINVLLKSVQTVRSRSFLKFLEMELYQFLVARSLFKKAKSVMTHLSNISRIDLV</sequence>
<keyword evidence="1" id="KW-0732">Signal</keyword>
<evidence type="ECO:0008006" key="3">
    <source>
        <dbReference type="Google" id="ProtNLM"/>
    </source>
</evidence>
<name>A0A3P6FYU5_BRAOL</name>
<protein>
    <recommendedName>
        <fullName evidence="3">FBD domain-containing protein</fullName>
    </recommendedName>
</protein>
<accession>A0A3P6FYU5</accession>
<gene>
    <name evidence="2" type="ORF">BOLC6T39040H</name>
</gene>
<proteinExistence type="predicted"/>
<evidence type="ECO:0000313" key="2">
    <source>
        <dbReference type="EMBL" id="VDD63587.1"/>
    </source>
</evidence>
<reference evidence="2" key="1">
    <citation type="submission" date="2018-11" db="EMBL/GenBank/DDBJ databases">
        <authorList>
            <consortium name="Genoscope - CEA"/>
            <person name="William W."/>
        </authorList>
    </citation>
    <scope>NUCLEOTIDE SEQUENCE</scope>
</reference>
<evidence type="ECO:0000256" key="1">
    <source>
        <dbReference type="SAM" id="SignalP"/>
    </source>
</evidence>
<feature type="chain" id="PRO_5018333323" description="FBD domain-containing protein" evidence="1">
    <location>
        <begin position="18"/>
        <end position="88"/>
    </location>
</feature>
<dbReference type="EMBL" id="LR031880">
    <property type="protein sequence ID" value="VDD63587.1"/>
    <property type="molecule type" value="Genomic_DNA"/>
</dbReference>
<organism evidence="2">
    <name type="scientific">Brassica oleracea</name>
    <name type="common">Wild cabbage</name>
    <dbReference type="NCBI Taxonomy" id="3712"/>
    <lineage>
        <taxon>Eukaryota</taxon>
        <taxon>Viridiplantae</taxon>
        <taxon>Streptophyta</taxon>
        <taxon>Embryophyta</taxon>
        <taxon>Tracheophyta</taxon>
        <taxon>Spermatophyta</taxon>
        <taxon>Magnoliopsida</taxon>
        <taxon>eudicotyledons</taxon>
        <taxon>Gunneridae</taxon>
        <taxon>Pentapetalae</taxon>
        <taxon>rosids</taxon>
        <taxon>malvids</taxon>
        <taxon>Brassicales</taxon>
        <taxon>Brassicaceae</taxon>
        <taxon>Brassiceae</taxon>
        <taxon>Brassica</taxon>
    </lineage>
</organism>
<feature type="signal peptide" evidence="1">
    <location>
        <begin position="1"/>
        <end position="17"/>
    </location>
</feature>